<accession>A0A8S4BSL6</accession>
<proteinExistence type="inferred from homology"/>
<keyword evidence="10" id="KW-0333">Golgi apparatus</keyword>
<dbReference type="GO" id="GO:0005794">
    <property type="term" value="C:Golgi apparatus"/>
    <property type="evidence" value="ECO:0007669"/>
    <property type="project" value="UniProtKB-SubCell"/>
</dbReference>
<dbReference type="Gene3D" id="3.40.50.300">
    <property type="entry name" value="P-loop containing nucleotide triphosphate hydrolases"/>
    <property type="match status" value="2"/>
</dbReference>
<keyword evidence="8" id="KW-0547">Nucleotide-binding</keyword>
<dbReference type="SUPFAM" id="SSF52540">
    <property type="entry name" value="P-loop containing nucleoside triphosphate hydrolases"/>
    <property type="match status" value="2"/>
</dbReference>
<keyword evidence="11" id="KW-0496">Mitochondrion</keyword>
<evidence type="ECO:0000256" key="2">
    <source>
        <dbReference type="ARBA" id="ARBA00004240"/>
    </source>
</evidence>
<evidence type="ECO:0000256" key="3">
    <source>
        <dbReference type="ARBA" id="ARBA00004514"/>
    </source>
</evidence>
<evidence type="ECO:0000256" key="15">
    <source>
        <dbReference type="ARBA" id="ARBA00077278"/>
    </source>
</evidence>
<evidence type="ECO:0000256" key="1">
    <source>
        <dbReference type="ARBA" id="ARBA00004173"/>
    </source>
</evidence>
<dbReference type="FunFam" id="3.40.50.300:FF:000536">
    <property type="entry name" value="GTPase IMAP family member 8"/>
    <property type="match status" value="1"/>
</dbReference>
<dbReference type="Proteomes" id="UP000677803">
    <property type="component" value="Unassembled WGS sequence"/>
</dbReference>
<dbReference type="EMBL" id="CAJRST010037777">
    <property type="protein sequence ID" value="CAG6008055.1"/>
    <property type="molecule type" value="Genomic_DNA"/>
</dbReference>
<comment type="function">
    <text evidence="13">Exerts an anti-apoptotic effect in the immune system and is involved in responses to infections.</text>
</comment>
<evidence type="ECO:0000259" key="16">
    <source>
        <dbReference type="PROSITE" id="PS51720"/>
    </source>
</evidence>
<protein>
    <recommendedName>
        <fullName evidence="14">GTPase IMAP family member 8</fullName>
    </recommendedName>
    <alternativeName>
        <fullName evidence="15">Immune-associated nucleotide-binding protein 9</fullName>
    </alternativeName>
</protein>
<keyword evidence="6" id="KW-0963">Cytoplasm</keyword>
<comment type="similarity">
    <text evidence="5">Belongs to the TRAFAC class TrmE-Era-EngA-EngB-Septin-like GTPase superfamily. AIG1/Toc34/Toc159-like paraseptin GTPase family. IAN subfamily.</text>
</comment>
<feature type="domain" description="AIG1-type G" evidence="16">
    <location>
        <begin position="174"/>
        <end position="375"/>
    </location>
</feature>
<dbReference type="PANTHER" id="PTHR10903:SF184">
    <property type="entry name" value="GTP-BINDING PROTEIN A"/>
    <property type="match status" value="1"/>
</dbReference>
<keyword evidence="18" id="KW-1185">Reference proteome</keyword>
<evidence type="ECO:0000313" key="18">
    <source>
        <dbReference type="Proteomes" id="UP000677803"/>
    </source>
</evidence>
<evidence type="ECO:0000313" key="17">
    <source>
        <dbReference type="EMBL" id="CAG6008055.1"/>
    </source>
</evidence>
<dbReference type="GO" id="GO:0005783">
    <property type="term" value="C:endoplasmic reticulum"/>
    <property type="evidence" value="ECO:0007669"/>
    <property type="project" value="UniProtKB-SubCell"/>
</dbReference>
<keyword evidence="12" id="KW-0342">GTP-binding</keyword>
<reference evidence="17" key="1">
    <citation type="submission" date="2021-05" db="EMBL/GenBank/DDBJ databases">
        <authorList>
            <person name="Tigano A."/>
        </authorList>
    </citation>
    <scope>NUCLEOTIDE SEQUENCE</scope>
</reference>
<dbReference type="GO" id="GO:0005739">
    <property type="term" value="C:mitochondrion"/>
    <property type="evidence" value="ECO:0007669"/>
    <property type="project" value="UniProtKB-SubCell"/>
</dbReference>
<name>A0A8S4BSL6_9TELE</name>
<evidence type="ECO:0000256" key="7">
    <source>
        <dbReference type="ARBA" id="ARBA00022737"/>
    </source>
</evidence>
<dbReference type="InterPro" id="IPR027417">
    <property type="entry name" value="P-loop_NTPase"/>
</dbReference>
<evidence type="ECO:0000256" key="14">
    <source>
        <dbReference type="ARBA" id="ARBA00073539"/>
    </source>
</evidence>
<dbReference type="AlphaFoldDB" id="A0A8S4BSL6"/>
<dbReference type="InterPro" id="IPR006703">
    <property type="entry name" value="G_AIG1"/>
</dbReference>
<keyword evidence="7" id="KW-0677">Repeat</keyword>
<evidence type="ECO:0000256" key="8">
    <source>
        <dbReference type="ARBA" id="ARBA00022741"/>
    </source>
</evidence>
<evidence type="ECO:0000256" key="11">
    <source>
        <dbReference type="ARBA" id="ARBA00023128"/>
    </source>
</evidence>
<sequence>MAQTLAIMVVGNSGVGKSASGNTILGKEAFASKFSFESVTTEISEVTGPVFQIQTTVIDTPGILGSEELIRTRCQQLIQANAPRLFLVVVKIDRFTKEQRDAVEAAIRVIGERELENSFMLFTNGDVLTNTTLDEFINVKEDSALPQLVQRFAGTHEFNNKDGGQEQVKQLLLKKAITVMLLGLPGDGKSSLGNTILGLRKDRFKSDCSFGVVTTESQSETETVDDHVVTVVDTPGFTQKSLSPRALYNEIVKGLEAAHPGPHAFVIVVRIGRISEANIKLFEMLPKLFSNDVTRYTVIVFTYGDQLKGQAIQTLIQTEASIQKLISMCGERYCVFNNTMKNNREQVRIFLNKIDDMVRVNREHLCTSQMFYDVQSLSIKIPIKWEEFLKCLDCCRGGYSPIE</sequence>
<evidence type="ECO:0000256" key="6">
    <source>
        <dbReference type="ARBA" id="ARBA00022490"/>
    </source>
</evidence>
<comment type="caution">
    <text evidence="17">The sequence shown here is derived from an EMBL/GenBank/DDBJ whole genome shotgun (WGS) entry which is preliminary data.</text>
</comment>
<dbReference type="PROSITE" id="PS51720">
    <property type="entry name" value="G_AIG1"/>
    <property type="match status" value="2"/>
</dbReference>
<organism evidence="17 18">
    <name type="scientific">Menidia menidia</name>
    <name type="common">Atlantic silverside</name>
    <dbReference type="NCBI Taxonomy" id="238744"/>
    <lineage>
        <taxon>Eukaryota</taxon>
        <taxon>Metazoa</taxon>
        <taxon>Chordata</taxon>
        <taxon>Craniata</taxon>
        <taxon>Vertebrata</taxon>
        <taxon>Euteleostomi</taxon>
        <taxon>Actinopterygii</taxon>
        <taxon>Neopterygii</taxon>
        <taxon>Teleostei</taxon>
        <taxon>Neoteleostei</taxon>
        <taxon>Acanthomorphata</taxon>
        <taxon>Ovalentaria</taxon>
        <taxon>Atherinomorphae</taxon>
        <taxon>Atheriniformes</taxon>
        <taxon>Atherinopsidae</taxon>
        <taxon>Menidiinae</taxon>
        <taxon>Menidia</taxon>
    </lineage>
</organism>
<dbReference type="OrthoDB" id="8954335at2759"/>
<gene>
    <name evidence="17" type="ORF">MMEN_LOCUS18843</name>
</gene>
<evidence type="ECO:0000256" key="13">
    <source>
        <dbReference type="ARBA" id="ARBA00056809"/>
    </source>
</evidence>
<evidence type="ECO:0000256" key="12">
    <source>
        <dbReference type="ARBA" id="ARBA00023134"/>
    </source>
</evidence>
<dbReference type="InterPro" id="IPR045058">
    <property type="entry name" value="GIMA/IAN/Toc"/>
</dbReference>
<comment type="subcellular location">
    <subcellularLocation>
        <location evidence="3">Cytoplasm</location>
        <location evidence="3">Cytosol</location>
    </subcellularLocation>
    <subcellularLocation>
        <location evidence="2">Endoplasmic reticulum</location>
    </subcellularLocation>
    <subcellularLocation>
        <location evidence="4">Golgi apparatus</location>
    </subcellularLocation>
    <subcellularLocation>
        <location evidence="1">Mitochondrion</location>
    </subcellularLocation>
</comment>
<evidence type="ECO:0000256" key="5">
    <source>
        <dbReference type="ARBA" id="ARBA00008535"/>
    </source>
</evidence>
<keyword evidence="9" id="KW-0256">Endoplasmic reticulum</keyword>
<dbReference type="GO" id="GO:0005525">
    <property type="term" value="F:GTP binding"/>
    <property type="evidence" value="ECO:0007669"/>
    <property type="project" value="UniProtKB-KW"/>
</dbReference>
<feature type="domain" description="AIG1-type G" evidence="16">
    <location>
        <begin position="2"/>
        <end position="172"/>
    </location>
</feature>
<dbReference type="PANTHER" id="PTHR10903">
    <property type="entry name" value="GTPASE, IMAP FAMILY MEMBER-RELATED"/>
    <property type="match status" value="1"/>
</dbReference>
<evidence type="ECO:0000256" key="9">
    <source>
        <dbReference type="ARBA" id="ARBA00022824"/>
    </source>
</evidence>
<dbReference type="GO" id="GO:0005829">
    <property type="term" value="C:cytosol"/>
    <property type="evidence" value="ECO:0007669"/>
    <property type="project" value="UniProtKB-SubCell"/>
</dbReference>
<dbReference type="Pfam" id="PF04548">
    <property type="entry name" value="AIG1"/>
    <property type="match status" value="2"/>
</dbReference>
<evidence type="ECO:0000256" key="10">
    <source>
        <dbReference type="ARBA" id="ARBA00023034"/>
    </source>
</evidence>
<evidence type="ECO:0000256" key="4">
    <source>
        <dbReference type="ARBA" id="ARBA00004555"/>
    </source>
</evidence>